<organism evidence="1 2">
    <name type="scientific">Candidatus Desulfobia pelagia</name>
    <dbReference type="NCBI Taxonomy" id="2841692"/>
    <lineage>
        <taxon>Bacteria</taxon>
        <taxon>Pseudomonadati</taxon>
        <taxon>Thermodesulfobacteriota</taxon>
        <taxon>Desulfobulbia</taxon>
        <taxon>Desulfobulbales</taxon>
        <taxon>Desulfobulbaceae</taxon>
        <taxon>Candidatus Desulfobia</taxon>
    </lineage>
</organism>
<name>A0A8J6NDB3_9BACT</name>
<evidence type="ECO:0000313" key="2">
    <source>
        <dbReference type="Proteomes" id="UP000614424"/>
    </source>
</evidence>
<dbReference type="Pfam" id="PF04359">
    <property type="entry name" value="DUF493"/>
    <property type="match status" value="1"/>
</dbReference>
<comment type="caution">
    <text evidence="1">The sequence shown here is derived from an EMBL/GenBank/DDBJ whole genome shotgun (WGS) entry which is preliminary data.</text>
</comment>
<evidence type="ECO:0000313" key="1">
    <source>
        <dbReference type="EMBL" id="MBC8316543.1"/>
    </source>
</evidence>
<dbReference type="EMBL" id="JACNJZ010000040">
    <property type="protein sequence ID" value="MBC8316543.1"/>
    <property type="molecule type" value="Genomic_DNA"/>
</dbReference>
<reference evidence="1 2" key="1">
    <citation type="submission" date="2020-08" db="EMBL/GenBank/DDBJ databases">
        <title>Bridging the membrane lipid divide: bacteria of the FCB group superphylum have the potential to synthesize archaeal ether lipids.</title>
        <authorList>
            <person name="Villanueva L."/>
            <person name="Von Meijenfeldt F.A.B."/>
            <person name="Westbye A.B."/>
            <person name="Yadav S."/>
            <person name="Hopmans E.C."/>
            <person name="Dutilh B.E."/>
            <person name="Sinninghe Damste J.S."/>
        </authorList>
    </citation>
    <scope>NUCLEOTIDE SEQUENCE [LARGE SCALE GENOMIC DNA]</scope>
    <source>
        <strain evidence="1">NIOZ-UU47</strain>
    </source>
</reference>
<dbReference type="Proteomes" id="UP000614424">
    <property type="component" value="Unassembled WGS sequence"/>
</dbReference>
<dbReference type="Gene3D" id="3.30.70.260">
    <property type="match status" value="1"/>
</dbReference>
<dbReference type="InterPro" id="IPR027471">
    <property type="entry name" value="YbeD-like_sf"/>
</dbReference>
<sequence length="88" mass="10251">MNIKVIDGKPEIIYPCRWHYKVIGIEEKMLIKAILAIVCESEHQLSPSKTSKSGKYHSYNLEIFVESEEARNFFFNELRSHSAVTMVF</sequence>
<protein>
    <submittedName>
        <fullName evidence="1">DUF493 domain-containing protein</fullName>
    </submittedName>
</protein>
<gene>
    <name evidence="1" type="ORF">H8E41_01460</name>
</gene>
<accession>A0A8J6NDB3</accession>
<dbReference type="AlphaFoldDB" id="A0A8J6NDB3"/>
<dbReference type="InterPro" id="IPR007454">
    <property type="entry name" value="UPF0250_YbeD-like"/>
</dbReference>
<proteinExistence type="predicted"/>
<dbReference type="SUPFAM" id="SSF117991">
    <property type="entry name" value="YbeD/HP0495-like"/>
    <property type="match status" value="1"/>
</dbReference>